<dbReference type="PANTHER" id="PTHR11739">
    <property type="entry name" value="CITRATE SYNTHASE"/>
    <property type="match status" value="1"/>
</dbReference>
<evidence type="ECO:0000256" key="3">
    <source>
        <dbReference type="ARBA" id="ARBA00012972"/>
    </source>
</evidence>
<evidence type="ECO:0000313" key="7">
    <source>
        <dbReference type="EMBL" id="GAA3625413.1"/>
    </source>
</evidence>
<keyword evidence="8" id="KW-1185">Reference proteome</keyword>
<dbReference type="InterPro" id="IPR019810">
    <property type="entry name" value="Citrate_synthase_AS"/>
</dbReference>
<comment type="similarity">
    <text evidence="2 5">Belongs to the citrate synthase family.</text>
</comment>
<name>A0ABP7A5S8_9ACTN</name>
<evidence type="ECO:0000256" key="1">
    <source>
        <dbReference type="ARBA" id="ARBA00005163"/>
    </source>
</evidence>
<dbReference type="RefSeq" id="WP_344805859.1">
    <property type="nucleotide sequence ID" value="NZ_BAABAB010000021.1"/>
</dbReference>
<feature type="domain" description="Helix-turn-helix" evidence="6">
    <location>
        <begin position="14"/>
        <end position="63"/>
    </location>
</feature>
<keyword evidence="4 5" id="KW-0808">Transferase</keyword>
<accession>A0ABP7A5S8</accession>
<evidence type="ECO:0000259" key="6">
    <source>
        <dbReference type="Pfam" id="PF12728"/>
    </source>
</evidence>
<dbReference type="InterPro" id="IPR016143">
    <property type="entry name" value="Citrate_synth-like_sm_a-sub"/>
</dbReference>
<proteinExistence type="inferred from homology"/>
<dbReference type="InterPro" id="IPR016142">
    <property type="entry name" value="Citrate_synth-like_lrg_a-sub"/>
</dbReference>
<protein>
    <recommendedName>
        <fullName evidence="3">citrate synthase (unknown stereospecificity)</fullName>
        <ecNumber evidence="3">2.3.3.16</ecNumber>
    </recommendedName>
</protein>
<dbReference type="PANTHER" id="PTHR11739:SF4">
    <property type="entry name" value="CITRATE SYNTHASE, PEROXISOMAL"/>
    <property type="match status" value="1"/>
</dbReference>
<comment type="caution">
    <text evidence="7">The sequence shown here is derived from an EMBL/GenBank/DDBJ whole genome shotgun (WGS) entry which is preliminary data.</text>
</comment>
<dbReference type="Pfam" id="PF00285">
    <property type="entry name" value="Citrate_synt"/>
    <property type="match status" value="1"/>
</dbReference>
<dbReference type="InterPro" id="IPR041657">
    <property type="entry name" value="HTH_17"/>
</dbReference>
<evidence type="ECO:0000256" key="4">
    <source>
        <dbReference type="ARBA" id="ARBA00022679"/>
    </source>
</evidence>
<dbReference type="InterPro" id="IPR009061">
    <property type="entry name" value="DNA-bd_dom_put_sf"/>
</dbReference>
<organism evidence="7 8">
    <name type="scientific">Microlunatus ginsengisoli</name>
    <dbReference type="NCBI Taxonomy" id="363863"/>
    <lineage>
        <taxon>Bacteria</taxon>
        <taxon>Bacillati</taxon>
        <taxon>Actinomycetota</taxon>
        <taxon>Actinomycetes</taxon>
        <taxon>Propionibacteriales</taxon>
        <taxon>Propionibacteriaceae</taxon>
        <taxon>Microlunatus</taxon>
    </lineage>
</organism>
<dbReference type="PRINTS" id="PR00143">
    <property type="entry name" value="CITRTSNTHASE"/>
</dbReference>
<evidence type="ECO:0000313" key="8">
    <source>
        <dbReference type="Proteomes" id="UP001501490"/>
    </source>
</evidence>
<dbReference type="InterPro" id="IPR036969">
    <property type="entry name" value="Citrate_synthase_sf"/>
</dbReference>
<dbReference type="EMBL" id="BAABAB010000021">
    <property type="protein sequence ID" value="GAA3625413.1"/>
    <property type="molecule type" value="Genomic_DNA"/>
</dbReference>
<dbReference type="InterPro" id="IPR002020">
    <property type="entry name" value="Citrate_synthase"/>
</dbReference>
<dbReference type="Gene3D" id="1.10.580.10">
    <property type="entry name" value="Citrate Synthase, domain 1"/>
    <property type="match status" value="1"/>
</dbReference>
<dbReference type="SUPFAM" id="SSF48256">
    <property type="entry name" value="Citrate synthase"/>
    <property type="match status" value="1"/>
</dbReference>
<comment type="pathway">
    <text evidence="1">Carbohydrate metabolism; tricarboxylic acid cycle.</text>
</comment>
<reference evidence="8" key="1">
    <citation type="journal article" date="2019" name="Int. J. Syst. Evol. Microbiol.">
        <title>The Global Catalogue of Microorganisms (GCM) 10K type strain sequencing project: providing services to taxonomists for standard genome sequencing and annotation.</title>
        <authorList>
            <consortium name="The Broad Institute Genomics Platform"/>
            <consortium name="The Broad Institute Genome Sequencing Center for Infectious Disease"/>
            <person name="Wu L."/>
            <person name="Ma J."/>
        </authorList>
    </citation>
    <scope>NUCLEOTIDE SEQUENCE [LARGE SCALE GENOMIC DNA]</scope>
    <source>
        <strain evidence="8">JCM 16929</strain>
    </source>
</reference>
<dbReference type="PROSITE" id="PS00480">
    <property type="entry name" value="CITRATE_SYNTHASE"/>
    <property type="match status" value="1"/>
</dbReference>
<dbReference type="SUPFAM" id="SSF46955">
    <property type="entry name" value="Putative DNA-binding domain"/>
    <property type="match status" value="1"/>
</dbReference>
<dbReference type="Gene3D" id="1.10.230.10">
    <property type="entry name" value="Cytochrome P450-Terp, domain 2"/>
    <property type="match status" value="1"/>
</dbReference>
<gene>
    <name evidence="7" type="ORF">GCM10022236_29700</name>
</gene>
<evidence type="ECO:0000256" key="5">
    <source>
        <dbReference type="RuleBase" id="RU003406"/>
    </source>
</evidence>
<evidence type="ECO:0000256" key="2">
    <source>
        <dbReference type="ARBA" id="ARBA00010566"/>
    </source>
</evidence>
<dbReference type="Proteomes" id="UP001501490">
    <property type="component" value="Unassembled WGS sequence"/>
</dbReference>
<dbReference type="Pfam" id="PF12728">
    <property type="entry name" value="HTH_17"/>
    <property type="match status" value="1"/>
</dbReference>
<dbReference type="EC" id="2.3.3.16" evidence="3"/>
<sequence>MTGDQIEAPGLPDLSAAQAAARLGVKPETLYAYVSRGLLSRRRSTGGSRFDALEVEAFARSRRPARSSAASAATGHSPGTPLMAIDHDITLIEDDRLYYRGRDAAELAETADVETVCWWLWTREWQPGRRFAATESGAEATAAVRLTLPPGMSPRAQLQAQVPVLAATDPLRHDLSPGSVARMGAEIVAGAVTALPALGPDVPESAGLAARLWPRLTPRRADDDEFRLVNAALVLLLDHDLAASTLAVRAAASARANPYAVVCCGLGALDSALHGNAGRAAYGLIGRRLAGEPADQAIAGAVIEHGTVPGFGHRIYRHADPRCDQLIGRLREARPESPAVVAADELVAAVRSRMPAFPNVDFALATAVLALDLDPGAGELIFALARCGGWLAHALAEYAEPPLRLRPEGRYTGP</sequence>